<organism evidence="2 3">
    <name type="scientific">Rhodopirellula maiorica SM1</name>
    <dbReference type="NCBI Taxonomy" id="1265738"/>
    <lineage>
        <taxon>Bacteria</taxon>
        <taxon>Pseudomonadati</taxon>
        <taxon>Planctomycetota</taxon>
        <taxon>Planctomycetia</taxon>
        <taxon>Pirellulales</taxon>
        <taxon>Pirellulaceae</taxon>
        <taxon>Novipirellula</taxon>
    </lineage>
</organism>
<accession>M5RM60</accession>
<protein>
    <submittedName>
        <fullName evidence="2">Uncharacterized protein</fullName>
    </submittedName>
</protein>
<comment type="caution">
    <text evidence="2">The sequence shown here is derived from an EMBL/GenBank/DDBJ whole genome shotgun (WGS) entry which is preliminary data.</text>
</comment>
<keyword evidence="3" id="KW-1185">Reference proteome</keyword>
<dbReference type="Proteomes" id="UP000011991">
    <property type="component" value="Unassembled WGS sequence"/>
</dbReference>
<evidence type="ECO:0000313" key="2">
    <source>
        <dbReference type="EMBL" id="EMI20385.1"/>
    </source>
</evidence>
<feature type="region of interest" description="Disordered" evidence="1">
    <location>
        <begin position="72"/>
        <end position="98"/>
    </location>
</feature>
<feature type="region of interest" description="Disordered" evidence="1">
    <location>
        <begin position="114"/>
        <end position="144"/>
    </location>
</feature>
<feature type="compositionally biased region" description="Polar residues" evidence="1">
    <location>
        <begin position="81"/>
        <end position="92"/>
    </location>
</feature>
<sequence length="286" mass="30271">MTDTSASRPLRFEQLETRSLLAGGIFIIEMSFGTNQTSDSQNGTAAQIASGVSSASDIQRRGIQARFQDDNVQGNVGRENGGQNYRGSGNSVDHSRHLPTSFRQDIPHRQETTLAQAEQSATPATLGVSSTTGSQTNPTVNGVANDRRDVAGALPQNNNALVIPSAVDEILASLEPSGDGETSLDDQDAIEAVETVSTISAENADAVAGISGTTDTDAVATSLADTSDMKRTESESLGDLESGLITPDSTFQLPSLQSLSDSEHDPWQLDDSILPRLQQHFRATLR</sequence>
<reference evidence="2 3" key="1">
    <citation type="journal article" date="2013" name="Mar. Genomics">
        <title>Expression of sulfatases in Rhodopirellula baltica and the diversity of sulfatases in the genus Rhodopirellula.</title>
        <authorList>
            <person name="Wegner C.E."/>
            <person name="Richter-Heitmann T."/>
            <person name="Klindworth A."/>
            <person name="Klockow C."/>
            <person name="Richter M."/>
            <person name="Achstetter T."/>
            <person name="Glockner F.O."/>
            <person name="Harder J."/>
        </authorList>
    </citation>
    <scope>NUCLEOTIDE SEQUENCE [LARGE SCALE GENOMIC DNA]</scope>
    <source>
        <strain evidence="2 3">SM1</strain>
    </source>
</reference>
<dbReference type="EMBL" id="ANOG01000379">
    <property type="protein sequence ID" value="EMI20385.1"/>
    <property type="molecule type" value="Genomic_DNA"/>
</dbReference>
<feature type="compositionally biased region" description="Polar residues" evidence="1">
    <location>
        <begin position="114"/>
        <end position="142"/>
    </location>
</feature>
<evidence type="ECO:0000313" key="3">
    <source>
        <dbReference type="Proteomes" id="UP000011991"/>
    </source>
</evidence>
<proteinExistence type="predicted"/>
<evidence type="ECO:0000256" key="1">
    <source>
        <dbReference type="SAM" id="MobiDB-lite"/>
    </source>
</evidence>
<dbReference type="AlphaFoldDB" id="M5RM60"/>
<gene>
    <name evidence="2" type="ORF">RMSM_02689</name>
</gene>
<name>M5RM60_9BACT</name>
<feature type="non-terminal residue" evidence="2">
    <location>
        <position position="286"/>
    </location>
</feature>
<dbReference type="RefSeq" id="WP_008696173.1">
    <property type="nucleotide sequence ID" value="NZ_ANOG01000379.1"/>
</dbReference>
<feature type="region of interest" description="Disordered" evidence="1">
    <location>
        <begin position="224"/>
        <end position="246"/>
    </location>
</feature>